<evidence type="ECO:0000256" key="1">
    <source>
        <dbReference type="ARBA" id="ARBA00022468"/>
    </source>
</evidence>
<dbReference type="InterPro" id="IPR036865">
    <property type="entry name" value="CRAL-TRIO_dom_sf"/>
</dbReference>
<dbReference type="SMART" id="SM00323">
    <property type="entry name" value="RasGAP"/>
    <property type="match status" value="1"/>
</dbReference>
<dbReference type="FunCoup" id="A0A3N4KNF4">
    <property type="interactions" value="135"/>
</dbReference>
<name>A0A3N4KNF4_9PEZI</name>
<feature type="domain" description="Ras-GAP" evidence="4">
    <location>
        <begin position="1240"/>
        <end position="1433"/>
    </location>
</feature>
<dbReference type="Gene3D" id="2.30.29.30">
    <property type="entry name" value="Pleckstrin-homology domain (PH domain)/Phosphotyrosine-binding domain (PTB)"/>
    <property type="match status" value="1"/>
</dbReference>
<evidence type="ECO:0000313" key="5">
    <source>
        <dbReference type="EMBL" id="RPB10929.1"/>
    </source>
</evidence>
<accession>A0A3N4KNF4</accession>
<dbReference type="GO" id="GO:0005096">
    <property type="term" value="F:GTPase activator activity"/>
    <property type="evidence" value="ECO:0007669"/>
    <property type="project" value="UniProtKB-KW"/>
</dbReference>
<organism evidence="5 6">
    <name type="scientific">Morchella conica CCBAS932</name>
    <dbReference type="NCBI Taxonomy" id="1392247"/>
    <lineage>
        <taxon>Eukaryota</taxon>
        <taxon>Fungi</taxon>
        <taxon>Dikarya</taxon>
        <taxon>Ascomycota</taxon>
        <taxon>Pezizomycotina</taxon>
        <taxon>Pezizomycetes</taxon>
        <taxon>Pezizales</taxon>
        <taxon>Morchellaceae</taxon>
        <taxon>Morchella</taxon>
    </lineage>
</organism>
<reference evidence="5 6" key="1">
    <citation type="journal article" date="2018" name="Nat. Ecol. Evol.">
        <title>Pezizomycetes genomes reveal the molecular basis of ectomycorrhizal truffle lifestyle.</title>
        <authorList>
            <person name="Murat C."/>
            <person name="Payen T."/>
            <person name="Noel B."/>
            <person name="Kuo A."/>
            <person name="Morin E."/>
            <person name="Chen J."/>
            <person name="Kohler A."/>
            <person name="Krizsan K."/>
            <person name="Balestrini R."/>
            <person name="Da Silva C."/>
            <person name="Montanini B."/>
            <person name="Hainaut M."/>
            <person name="Levati E."/>
            <person name="Barry K.W."/>
            <person name="Belfiori B."/>
            <person name="Cichocki N."/>
            <person name="Clum A."/>
            <person name="Dockter R.B."/>
            <person name="Fauchery L."/>
            <person name="Guy J."/>
            <person name="Iotti M."/>
            <person name="Le Tacon F."/>
            <person name="Lindquist E.A."/>
            <person name="Lipzen A."/>
            <person name="Malagnac F."/>
            <person name="Mello A."/>
            <person name="Molinier V."/>
            <person name="Miyauchi S."/>
            <person name="Poulain J."/>
            <person name="Riccioni C."/>
            <person name="Rubini A."/>
            <person name="Sitrit Y."/>
            <person name="Splivallo R."/>
            <person name="Traeger S."/>
            <person name="Wang M."/>
            <person name="Zifcakova L."/>
            <person name="Wipf D."/>
            <person name="Zambonelli A."/>
            <person name="Paolocci F."/>
            <person name="Nowrousian M."/>
            <person name="Ottonello S."/>
            <person name="Baldrian P."/>
            <person name="Spatafora J.W."/>
            <person name="Henrissat B."/>
            <person name="Nagy L.G."/>
            <person name="Aury J.M."/>
            <person name="Wincker P."/>
            <person name="Grigoriev I.V."/>
            <person name="Bonfante P."/>
            <person name="Martin F.M."/>
        </authorList>
    </citation>
    <scope>NUCLEOTIDE SEQUENCE [LARGE SCALE GENOMIC DNA]</scope>
    <source>
        <strain evidence="5 6">CCBAS932</strain>
    </source>
</reference>
<dbReference type="PROSITE" id="PS00509">
    <property type="entry name" value="RAS_GTPASE_ACTIV_1"/>
    <property type="match status" value="1"/>
</dbReference>
<dbReference type="PANTHER" id="PTHR10194:SF142">
    <property type="entry name" value="NEUROFIBROMIN"/>
    <property type="match status" value="1"/>
</dbReference>
<dbReference type="STRING" id="1392247.A0A3N4KNF4"/>
<evidence type="ECO:0000313" key="6">
    <source>
        <dbReference type="Proteomes" id="UP000277580"/>
    </source>
</evidence>
<dbReference type="InterPro" id="IPR039360">
    <property type="entry name" value="Ras_GTPase"/>
</dbReference>
<dbReference type="Pfam" id="PF00616">
    <property type="entry name" value="RasGAP"/>
    <property type="match status" value="1"/>
</dbReference>
<feature type="compositionally biased region" description="Basic and acidic residues" evidence="3">
    <location>
        <begin position="114"/>
        <end position="124"/>
    </location>
</feature>
<gene>
    <name evidence="5" type="ORF">P167DRAFT_537216</name>
</gene>
<keyword evidence="6" id="KW-1185">Reference proteome</keyword>
<dbReference type="InterPro" id="IPR023152">
    <property type="entry name" value="RasGAP_CS"/>
</dbReference>
<dbReference type="SUPFAM" id="SSF48371">
    <property type="entry name" value="ARM repeat"/>
    <property type="match status" value="2"/>
</dbReference>
<evidence type="ECO:0000256" key="2">
    <source>
        <dbReference type="ARBA" id="ARBA00022553"/>
    </source>
</evidence>
<dbReference type="CDD" id="cd05392">
    <property type="entry name" value="RasGAP_Neurofibromin_like"/>
    <property type="match status" value="1"/>
</dbReference>
<feature type="compositionally biased region" description="Basic and acidic residues" evidence="3">
    <location>
        <begin position="173"/>
        <end position="197"/>
    </location>
</feature>
<dbReference type="Pfam" id="PF13716">
    <property type="entry name" value="CRAL_TRIO_2"/>
    <property type="match status" value="1"/>
</dbReference>
<dbReference type="InterPro" id="IPR001936">
    <property type="entry name" value="RasGAP_dom"/>
</dbReference>
<dbReference type="InterPro" id="IPR008936">
    <property type="entry name" value="Rho_GTPase_activation_prot"/>
</dbReference>
<dbReference type="Gene3D" id="1.10.506.10">
    <property type="entry name" value="GTPase Activation - p120gap, domain 1"/>
    <property type="match status" value="2"/>
</dbReference>
<dbReference type="PROSITE" id="PS50018">
    <property type="entry name" value="RAS_GTPASE_ACTIV_2"/>
    <property type="match status" value="1"/>
</dbReference>
<protein>
    <recommendedName>
        <fullName evidence="4">Ras-GAP domain-containing protein</fullName>
    </recommendedName>
</protein>
<dbReference type="PANTHER" id="PTHR10194">
    <property type="entry name" value="RAS GTPASE-ACTIVATING PROTEINS"/>
    <property type="match status" value="1"/>
</dbReference>
<sequence>MDGDRKLVQTLLERLSSRLPNRTGDDLNDVRRDDLVALTRGTLIELARSQIDILVECISKQLEIVSRGYENTSPRSRPQLVLLTQTYLVEILADCTSAHWDTLDPTHPRKSRRRDREPPPLDDSLAKHVLDSLMRLTASPAADTDAHSMVMTINTMTSADTRRERGSNMSGSTHRDSRATNRENRDRDRDNRDRESEVEAPLDGLPKKPTELERATYKVIEYLSASNWNLVYHTFSIKLKTLRTTAADDSDATSLSFISHLHLNSKKLSLLLQEIGGSFLPLRKAPQNTLASLLPETIQRWIDARPGEFVDLHVANRRLEGGAEILFDLATGLVDGTKRRGILWPLQTSLVLLLPDVFWVLEMRGEQRGGSFAKKVAFLSNLRQSLRLPRSSDIAASCLITICRAGALFPAESESALLSFALDVQNDITDEIFKRQGWGGAAMSVLNGTNGKDGGKDEAGGREKDGDAVDRDIMIKAFVSSARLNVESVVEGLLPRCLDRSSPVGFKVTVFAGVAVLATQSNAEDYNLIYRAIAPEVREYFITIAAMRKAPNGSPDNSATRHNNSSSDSIGSVELLYQLLELLKIRPLLMYENFPCQTSESEPRDTDQEWEKLGDRIINAILRLICDDDEFVRNSAVIFAKRLLSTEAFQVTMRQNGNLFLLAFFWKATSTVVASLSKKLLDFHAQDPGLKSMLELVHGYLETRVSIISSRKEFTEAFTDIPERTIANVSLEVSFLVLLCSSDLDICSITTHAIALLCEEGRLTENPDDLARSNLTVMRNFPVYSELSLQTFRITGPVAFQKRLRRLLTRMSMPGPGILMAWEQVFLRWRSLCKHILSNTGSFDDRMHMEWRNYSGFLASVAGCCIADFPHHGRADDASLSGLRWIDRLASDGDGMSLLERFMKQCLQLLLCKLVSVRENIREVLGTELNPRLYLQLFRSLEVEFNYIFDPTTKDTQTENRTLFAEQACSLLKTIVERMEDSQDMFLTVDLGALTLSLARYLGSLKEDNTALRVKIRMCQLVELVARKKEIVNLRQDIRVRNNLLQILAGWMSATQKGEVYQGSGIRKDEFFRLQRDLDRACLKALVNLLHRLPLQPSETANDTDVVDARSQMFCSYFTNFLALLDSTNLGDDKRRDMQTVSLAKDDANSFQELAILALSNLLSANVDVGLKFSLEIGYHDDVEMRTAFMHVLTNILTQGTEFGTLGDSAIGEKYERLIDLLVNDLQFALALCDSCPSSEVDEISVALLNIFDSRGLGLTLLKELIEQEVANTESESELLRRNCVATKMLSVFAKWKGSDYLRKVLQKVLQRIIIASDNLELELDPGRTSNMEEIQKNEIQLKYLTKVFLVEICKSTKDIPNSFRWICYTISSCVFDRFPEAKFTAVGAFIFLRFFCPAIVAPDSEGLINKSPNKEMRRGLLLIAKIVQNLANNVLFGAKEPYMIPLNEFLTQNICIVTNFLREISSPPQTVEAVVAQESFDFGSSVALHRFLYDHWEVVRQKLIFQEKHKARVKGDKSFDGPTGLQLSITKFSSLISTLGAPPLDVSWGRPAVSGSIQPAYSRYQHFMLRNSGRSVESILSARIVYDGGETKDNVPVICFVLRNINAGTMDPDLLIYCFLKIASRIWHKNFAVLIDATCYSLSNELPDQVYKKINSLMPPDMIKNYSRAYIYNMNSAYRKFFRRQLRYAVRDDTHCWHPSNIDFIMLGSVSELQQHFNLGSLHLPKETMSFLSDSRYVFHHITKLSKTRGKIDVVFKVGSQYIQITPTAKQEIVAALHMFATVNDIFRLTDVEEANPSFYTDDENAFGIKTDNGKVPMYFTSPRKNDILQTLKTSKAKYSKDNKPSKTNERTIRPEDVPGTLLNISLMNIASSDQSLRLAAYNLLCALCQTFGFNLDRPFVSAKGLSIPMDPVALIVGVSEKLAASEPQLTYDFMSEFFVGWEKTPPQQRPLNILYMVPWLSNLYSQVLMSGDDSERGRERLATIARKMIDITVREPRLYTTFQQNAWSVISKDEGLLDVFLDEMVKTALNFGFGTDGAETIGSIASSFGTLTIRGKIIMRIRKAITKSSLRPTRHLVDNVVWSEICVLLRVCLAISFDSRVQAQMYLPELFHIITMVVNCGSILVRSTVHSLLVNTIHSICVSFPLEEVKLTELKAILTNLSSPKLCLLFSLNRPTSRDQVTIQDQRTAEPTTATSMEQITNLLLEIVSIAAPSIDMANIWRARWMSLVASTAFQTNPAIQSRAFSVMGCLAREDVDDDLLYQVLVALKNSLARFLQESNDHEMLTSIVTSLTKMMENLSPSSRYLLQLFWLAISLVRVGSGLIFNCSAALLEATLRTIAASGEFKNNRMVSVLLLGKPTVEEATNAIDELYGLQFNQDSFHIAVAATLAKGLQDPSTKPAALRTLTTFMEVVATNTPENVRWGIDIPVPPYLAMVCTRATSIVELKEILWVVGIALDGDETIEAECYNKLGPLLDGMSEQNLLLTGVLGVIDFRSCEESIQRQTLSIFTMLARRRPEVLLLLYDHLLDHLDDVLSTSHSPMLLKEANTLMCVTSADPRFANRRDSKEALATFLDRWGLGGIWFSTSFKTTKDLEKRCAGLTIKLIESIIL</sequence>
<dbReference type="InterPro" id="IPR016024">
    <property type="entry name" value="ARM-type_fold"/>
</dbReference>
<dbReference type="InterPro" id="IPR011993">
    <property type="entry name" value="PH-like_dom_sf"/>
</dbReference>
<dbReference type="InParanoid" id="A0A3N4KNF4"/>
<dbReference type="Pfam" id="PF21877">
    <property type="entry name" value="PH_NF1"/>
    <property type="match status" value="1"/>
</dbReference>
<evidence type="ECO:0000256" key="3">
    <source>
        <dbReference type="SAM" id="MobiDB-lite"/>
    </source>
</evidence>
<feature type="region of interest" description="Disordered" evidence="3">
    <location>
        <begin position="100"/>
        <end position="124"/>
    </location>
</feature>
<keyword evidence="1" id="KW-0343">GTPase activation</keyword>
<keyword evidence="2" id="KW-0597">Phosphoprotein</keyword>
<dbReference type="Proteomes" id="UP000277580">
    <property type="component" value="Unassembled WGS sequence"/>
</dbReference>
<dbReference type="InterPro" id="IPR054071">
    <property type="entry name" value="PH_NF1"/>
</dbReference>
<dbReference type="SUPFAM" id="SSF48350">
    <property type="entry name" value="GTPase activation domain, GAP"/>
    <property type="match status" value="1"/>
</dbReference>
<feature type="region of interest" description="Disordered" evidence="3">
    <location>
        <begin position="156"/>
        <end position="209"/>
    </location>
</feature>
<dbReference type="OrthoDB" id="28245at2759"/>
<proteinExistence type="predicted"/>
<dbReference type="EMBL" id="ML119139">
    <property type="protein sequence ID" value="RPB10929.1"/>
    <property type="molecule type" value="Genomic_DNA"/>
</dbReference>
<dbReference type="GO" id="GO:0007165">
    <property type="term" value="P:signal transduction"/>
    <property type="evidence" value="ECO:0007669"/>
    <property type="project" value="UniProtKB-ARBA"/>
</dbReference>
<evidence type="ECO:0000259" key="4">
    <source>
        <dbReference type="PROSITE" id="PS50018"/>
    </source>
</evidence>
<dbReference type="InterPro" id="IPR001251">
    <property type="entry name" value="CRAL-TRIO_dom"/>
</dbReference>
<dbReference type="Gene3D" id="3.40.525.10">
    <property type="entry name" value="CRAL-TRIO lipid binding domain"/>
    <property type="match status" value="1"/>
</dbReference>